<dbReference type="Pfam" id="PF03428">
    <property type="entry name" value="RP-C"/>
    <property type="match status" value="1"/>
</dbReference>
<dbReference type="AlphaFoldDB" id="A0A506TYA6"/>
<dbReference type="InterPro" id="IPR005090">
    <property type="entry name" value="RepC_N"/>
</dbReference>
<dbReference type="Proteomes" id="UP000318801">
    <property type="component" value="Unassembled WGS sequence"/>
</dbReference>
<dbReference type="SUPFAM" id="SSF46785">
    <property type="entry name" value="Winged helix' DNA-binding domain"/>
    <property type="match status" value="1"/>
</dbReference>
<dbReference type="InterPro" id="IPR036390">
    <property type="entry name" value="WH_DNA-bd_sf"/>
</dbReference>
<proteinExistence type="predicted"/>
<evidence type="ECO:0000313" key="2">
    <source>
        <dbReference type="EMBL" id="TPW27073.1"/>
    </source>
</evidence>
<protein>
    <recommendedName>
        <fullName evidence="1">Plasmid replication protein C N-terminal domain-containing protein</fullName>
    </recommendedName>
</protein>
<dbReference type="OrthoDB" id="7488837at2"/>
<dbReference type="RefSeq" id="WP_141151002.1">
    <property type="nucleotide sequence ID" value="NZ_VHLG01000020.1"/>
</dbReference>
<organism evidence="2 3">
    <name type="scientific">Martelella alba</name>
    <dbReference type="NCBI Taxonomy" id="2590451"/>
    <lineage>
        <taxon>Bacteria</taxon>
        <taxon>Pseudomonadati</taxon>
        <taxon>Pseudomonadota</taxon>
        <taxon>Alphaproteobacteria</taxon>
        <taxon>Hyphomicrobiales</taxon>
        <taxon>Aurantimonadaceae</taxon>
        <taxon>Martelella</taxon>
    </lineage>
</organism>
<evidence type="ECO:0000313" key="3">
    <source>
        <dbReference type="Proteomes" id="UP000318801"/>
    </source>
</evidence>
<dbReference type="EMBL" id="VHLG01000020">
    <property type="protein sequence ID" value="TPW27073.1"/>
    <property type="molecule type" value="Genomic_DNA"/>
</dbReference>
<sequence>MNSSQGRNPTGWRKQTIARLQYAQMAKAAAFGRHSRAEIRHLLNRIRPALGLGTTQTFLLNILFDATYEQDWQVGRAPIVWPSNETLARQLSISVNATRDALRFLADEGLIAYQNSANCRRAGQRDRNGRIIYAYGINLALLEARYDELKAQADHHDDETARRRVLRNDITSLRRTIEATIEMARDRVPAERLKTFERQLGLIGPAWDGSAGPA</sequence>
<name>A0A506TYA6_9HYPH</name>
<reference evidence="2 3" key="1">
    <citation type="submission" date="2019-06" db="EMBL/GenBank/DDBJ databases">
        <authorList>
            <person name="Li M."/>
        </authorList>
    </citation>
    <scope>NUCLEOTIDE SEQUENCE [LARGE SCALE GENOMIC DNA]</scope>
    <source>
        <strain evidence="2 3">BGMRC2036</strain>
    </source>
</reference>
<comment type="caution">
    <text evidence="2">The sequence shown here is derived from an EMBL/GenBank/DDBJ whole genome shotgun (WGS) entry which is preliminary data.</text>
</comment>
<feature type="domain" description="Plasmid replication protein C N-terminal" evidence="1">
    <location>
        <begin position="13"/>
        <end position="184"/>
    </location>
</feature>
<gene>
    <name evidence="2" type="ORF">FJU08_20915</name>
</gene>
<accession>A0A506TYA6</accession>
<keyword evidence="3" id="KW-1185">Reference proteome</keyword>
<evidence type="ECO:0000259" key="1">
    <source>
        <dbReference type="Pfam" id="PF03428"/>
    </source>
</evidence>